<feature type="transmembrane region" description="Helical" evidence="2">
    <location>
        <begin position="233"/>
        <end position="258"/>
    </location>
</feature>
<protein>
    <submittedName>
        <fullName evidence="4">Electron transporter SenC</fullName>
    </submittedName>
</protein>
<dbReference type="Gene3D" id="3.40.30.10">
    <property type="entry name" value="Glutaredoxin"/>
    <property type="match status" value="1"/>
</dbReference>
<organism evidence="4 5">
    <name type="scientific">Stutzerimonas stutzeri</name>
    <name type="common">Pseudomonas stutzeri</name>
    <dbReference type="NCBI Taxonomy" id="316"/>
    <lineage>
        <taxon>Bacteria</taxon>
        <taxon>Pseudomonadati</taxon>
        <taxon>Pseudomonadota</taxon>
        <taxon>Gammaproteobacteria</taxon>
        <taxon>Pseudomonadales</taxon>
        <taxon>Pseudomonadaceae</taxon>
        <taxon>Stutzerimonas</taxon>
    </lineage>
</organism>
<evidence type="ECO:0000313" key="5">
    <source>
        <dbReference type="Proteomes" id="UP000077787"/>
    </source>
</evidence>
<dbReference type="OrthoDB" id="9786756at2"/>
<dbReference type="Pfam" id="PF02630">
    <property type="entry name" value="SCO1-SenC"/>
    <property type="match status" value="1"/>
</dbReference>
<name>A0A172WTW3_STUST</name>
<gene>
    <name evidence="4" type="ORF">PS273GM_18315</name>
</gene>
<feature type="chain" id="PRO_5008002927" evidence="3">
    <location>
        <begin position="23"/>
        <end position="270"/>
    </location>
</feature>
<keyword evidence="2" id="KW-1133">Transmembrane helix</keyword>
<dbReference type="RefSeq" id="WP_045427891.1">
    <property type="nucleotide sequence ID" value="NZ_CP015641.1"/>
</dbReference>
<dbReference type="InterPro" id="IPR036249">
    <property type="entry name" value="Thioredoxin-like_sf"/>
</dbReference>
<keyword evidence="2" id="KW-0472">Membrane</keyword>
<accession>A0A172WTW3</accession>
<reference evidence="4 5" key="1">
    <citation type="submission" date="2016-05" db="EMBL/GenBank/DDBJ databases">
        <title>Genome sequence of Pseudomonas stutzeri 273 and identification of the exopolysaccharide biosynthesis locus.</title>
        <authorList>
            <person name="Wu S."/>
            <person name="Sun C."/>
        </authorList>
    </citation>
    <scope>NUCLEOTIDE SEQUENCE [LARGE SCALE GENOMIC DNA]</scope>
    <source>
        <strain evidence="4 5">273</strain>
    </source>
</reference>
<comment type="similarity">
    <text evidence="1">Belongs to the SCO1/2 family.</text>
</comment>
<dbReference type="InterPro" id="IPR003782">
    <property type="entry name" value="SCO1/SenC"/>
</dbReference>
<dbReference type="SUPFAM" id="SSF52833">
    <property type="entry name" value="Thioredoxin-like"/>
    <property type="match status" value="1"/>
</dbReference>
<dbReference type="Proteomes" id="UP000077787">
    <property type="component" value="Chromosome"/>
</dbReference>
<dbReference type="AlphaFoldDB" id="A0A172WTW3"/>
<keyword evidence="2" id="KW-0812">Transmembrane</keyword>
<dbReference type="CDD" id="cd02968">
    <property type="entry name" value="SCO"/>
    <property type="match status" value="1"/>
</dbReference>
<evidence type="ECO:0000313" key="4">
    <source>
        <dbReference type="EMBL" id="ANF26948.1"/>
    </source>
</evidence>
<proteinExistence type="inferred from homology"/>
<keyword evidence="3" id="KW-0732">Signal</keyword>
<evidence type="ECO:0000256" key="1">
    <source>
        <dbReference type="ARBA" id="ARBA00010996"/>
    </source>
</evidence>
<dbReference type="eggNOG" id="COG1999">
    <property type="taxonomic scope" value="Bacteria"/>
</dbReference>
<evidence type="ECO:0000256" key="3">
    <source>
        <dbReference type="SAM" id="SignalP"/>
    </source>
</evidence>
<sequence length="270" mass="29325">MSRLLLILAVTLSFVLAAAVRAAEPFDPFVAAGIDSRPGAQVPLDARFTDDSGESVTLAELLDGRPAVLVPVYFRCPNVCGSQLASLFNLLGAVPFELGKDYVVIAYSFNPQETPADARAERDKLVRRWPALAGSQAVHLLTGPESASRRVSDALGFRYRWDAEIQEYAHASAIATLSPSGKLVQWLYGLGYQPNDLRLALTDAGEGRVGDFSDQLLLLCYHYNPRTGGYDNWVIGALQVGGTGTALALLGFIGLSLWRERRKREGGDER</sequence>
<dbReference type="EMBL" id="CP015641">
    <property type="protein sequence ID" value="ANF26948.1"/>
    <property type="molecule type" value="Genomic_DNA"/>
</dbReference>
<evidence type="ECO:0000256" key="2">
    <source>
        <dbReference type="SAM" id="Phobius"/>
    </source>
</evidence>
<feature type="signal peptide" evidence="3">
    <location>
        <begin position="1"/>
        <end position="22"/>
    </location>
</feature>